<dbReference type="AlphaFoldDB" id="A0A3M7SRR8"/>
<gene>
    <name evidence="1" type="ORF">BpHYR1_008734</name>
</gene>
<accession>A0A3M7SRR8</accession>
<proteinExistence type="predicted"/>
<dbReference type="EMBL" id="REGN01000890">
    <property type="protein sequence ID" value="RNA38330.1"/>
    <property type="molecule type" value="Genomic_DNA"/>
</dbReference>
<keyword evidence="2" id="KW-1185">Reference proteome</keyword>
<protein>
    <submittedName>
        <fullName evidence="1">Uncharacterized protein</fullName>
    </submittedName>
</protein>
<reference evidence="1 2" key="1">
    <citation type="journal article" date="2018" name="Sci. Rep.">
        <title>Genomic signatures of local adaptation to the degree of environmental predictability in rotifers.</title>
        <authorList>
            <person name="Franch-Gras L."/>
            <person name="Hahn C."/>
            <person name="Garcia-Roger E.M."/>
            <person name="Carmona M.J."/>
            <person name="Serra M."/>
            <person name="Gomez A."/>
        </authorList>
    </citation>
    <scope>NUCLEOTIDE SEQUENCE [LARGE SCALE GENOMIC DNA]</scope>
    <source>
        <strain evidence="1">HYR1</strain>
    </source>
</reference>
<dbReference type="Proteomes" id="UP000276133">
    <property type="component" value="Unassembled WGS sequence"/>
</dbReference>
<evidence type="ECO:0000313" key="2">
    <source>
        <dbReference type="Proteomes" id="UP000276133"/>
    </source>
</evidence>
<organism evidence="1 2">
    <name type="scientific">Brachionus plicatilis</name>
    <name type="common">Marine rotifer</name>
    <name type="synonym">Brachionus muelleri</name>
    <dbReference type="NCBI Taxonomy" id="10195"/>
    <lineage>
        <taxon>Eukaryota</taxon>
        <taxon>Metazoa</taxon>
        <taxon>Spiralia</taxon>
        <taxon>Gnathifera</taxon>
        <taxon>Rotifera</taxon>
        <taxon>Eurotatoria</taxon>
        <taxon>Monogononta</taxon>
        <taxon>Pseudotrocha</taxon>
        <taxon>Ploima</taxon>
        <taxon>Brachionidae</taxon>
        <taxon>Brachionus</taxon>
    </lineage>
</organism>
<sequence>MVYHKVLIVFSYSSINIRPTGHEIDQPHKILPKICNFTLKFSKNCMVTSLITANEVKKPGISNSDMLFMIFEIGAFSIDLKF</sequence>
<comment type="caution">
    <text evidence="1">The sequence shown here is derived from an EMBL/GenBank/DDBJ whole genome shotgun (WGS) entry which is preliminary data.</text>
</comment>
<name>A0A3M7SRR8_BRAPC</name>
<evidence type="ECO:0000313" key="1">
    <source>
        <dbReference type="EMBL" id="RNA38330.1"/>
    </source>
</evidence>